<keyword evidence="3" id="KW-1003">Cell membrane</keyword>
<gene>
    <name evidence="10" type="ORF">UFOPK4098_00457</name>
</gene>
<dbReference type="PANTHER" id="PTHR30460">
    <property type="entry name" value="MODERATE CONDUCTANCE MECHANOSENSITIVE CHANNEL YBIO"/>
    <property type="match status" value="1"/>
</dbReference>
<proteinExistence type="inferred from homology"/>
<keyword evidence="4 7" id="KW-0812">Transmembrane</keyword>
<evidence type="ECO:0000256" key="6">
    <source>
        <dbReference type="ARBA" id="ARBA00023136"/>
    </source>
</evidence>
<dbReference type="SUPFAM" id="SSF50182">
    <property type="entry name" value="Sm-like ribonucleoproteins"/>
    <property type="match status" value="1"/>
</dbReference>
<dbReference type="GO" id="GO:0008381">
    <property type="term" value="F:mechanosensitive monoatomic ion channel activity"/>
    <property type="evidence" value="ECO:0007669"/>
    <property type="project" value="InterPro"/>
</dbReference>
<dbReference type="InterPro" id="IPR049278">
    <property type="entry name" value="MS_channel_C"/>
</dbReference>
<evidence type="ECO:0000256" key="5">
    <source>
        <dbReference type="ARBA" id="ARBA00022989"/>
    </source>
</evidence>
<dbReference type="AlphaFoldDB" id="A0A6J7QHU7"/>
<name>A0A6J7QHU7_9ZZZZ</name>
<feature type="transmembrane region" description="Helical" evidence="7">
    <location>
        <begin position="48"/>
        <end position="69"/>
    </location>
</feature>
<dbReference type="InterPro" id="IPR045276">
    <property type="entry name" value="YbiO_bact"/>
</dbReference>
<evidence type="ECO:0000259" key="8">
    <source>
        <dbReference type="Pfam" id="PF00924"/>
    </source>
</evidence>
<dbReference type="Gene3D" id="3.30.70.100">
    <property type="match status" value="1"/>
</dbReference>
<dbReference type="InterPro" id="IPR006685">
    <property type="entry name" value="MscS_channel_2nd"/>
</dbReference>
<evidence type="ECO:0000313" key="10">
    <source>
        <dbReference type="EMBL" id="CAB5013962.1"/>
    </source>
</evidence>
<accession>A0A6J7QHU7</accession>
<dbReference type="Gene3D" id="2.30.30.60">
    <property type="match status" value="1"/>
</dbReference>
<dbReference type="Pfam" id="PF21082">
    <property type="entry name" value="MS_channel_3rd"/>
    <property type="match status" value="1"/>
</dbReference>
<comment type="subcellular location">
    <subcellularLocation>
        <location evidence="1">Cell membrane</location>
        <topology evidence="1">Multi-pass membrane protein</topology>
    </subcellularLocation>
</comment>
<feature type="transmembrane region" description="Helical" evidence="7">
    <location>
        <begin position="102"/>
        <end position="124"/>
    </location>
</feature>
<dbReference type="PANTHER" id="PTHR30460:SF0">
    <property type="entry name" value="MODERATE CONDUCTANCE MECHANOSENSITIVE CHANNEL YBIO"/>
    <property type="match status" value="1"/>
</dbReference>
<dbReference type="Pfam" id="PF00924">
    <property type="entry name" value="MS_channel_2nd"/>
    <property type="match status" value="1"/>
</dbReference>
<dbReference type="SUPFAM" id="SSF82689">
    <property type="entry name" value="Mechanosensitive channel protein MscS (YggB), C-terminal domain"/>
    <property type="match status" value="1"/>
</dbReference>
<dbReference type="EMBL" id="CAFBPN010000014">
    <property type="protein sequence ID" value="CAB5013962.1"/>
    <property type="molecule type" value="Genomic_DNA"/>
</dbReference>
<dbReference type="InterPro" id="IPR011066">
    <property type="entry name" value="MscS_channel_C_sf"/>
</dbReference>
<reference evidence="10" key="1">
    <citation type="submission" date="2020-05" db="EMBL/GenBank/DDBJ databases">
        <authorList>
            <person name="Chiriac C."/>
            <person name="Salcher M."/>
            <person name="Ghai R."/>
            <person name="Kavagutti S V."/>
        </authorList>
    </citation>
    <scope>NUCLEOTIDE SEQUENCE</scope>
</reference>
<evidence type="ECO:0000256" key="4">
    <source>
        <dbReference type="ARBA" id="ARBA00022692"/>
    </source>
</evidence>
<feature type="domain" description="Mechanosensitive ion channel MscS C-terminal" evidence="9">
    <location>
        <begin position="221"/>
        <end position="297"/>
    </location>
</feature>
<evidence type="ECO:0000259" key="9">
    <source>
        <dbReference type="Pfam" id="PF21082"/>
    </source>
</evidence>
<sequence>MMASTKYEGILCHLPILAPRYAEAQMISLIAAERATGAWNWLRDEGLLIVAITSGAFFFTRAIGLVSNFQAERLKRQRAEADPLGHNAVGAYQGALLGAARWGINFTIATVAFVWTLLLLNLPAAAVVPLVSIVGAGLGFGAQQIVGDVLAGIFIISERQFGVGDVVRVGPLVPVGWIEGRVEEVTLRVTKIRTFDGDLVTMANGGLRQTVNLSRDWARVLINIPVSREADLDAAIEMLNRIGHDISHDPEWAPLILEQPVVSGVEDIGAETIELRFAGRTLPAQQWKVAREIRHRIAIEGAP</sequence>
<evidence type="ECO:0000256" key="1">
    <source>
        <dbReference type="ARBA" id="ARBA00004651"/>
    </source>
</evidence>
<feature type="domain" description="Mechanosensitive ion channel MscS" evidence="8">
    <location>
        <begin position="145"/>
        <end position="215"/>
    </location>
</feature>
<dbReference type="InterPro" id="IPR010920">
    <property type="entry name" value="LSM_dom_sf"/>
</dbReference>
<evidence type="ECO:0000256" key="2">
    <source>
        <dbReference type="ARBA" id="ARBA00008017"/>
    </source>
</evidence>
<evidence type="ECO:0000256" key="7">
    <source>
        <dbReference type="SAM" id="Phobius"/>
    </source>
</evidence>
<comment type="similarity">
    <text evidence="2">Belongs to the MscS (TC 1.A.23) family.</text>
</comment>
<evidence type="ECO:0000256" key="3">
    <source>
        <dbReference type="ARBA" id="ARBA00022475"/>
    </source>
</evidence>
<dbReference type="InterPro" id="IPR023408">
    <property type="entry name" value="MscS_beta-dom_sf"/>
</dbReference>
<keyword evidence="5 7" id="KW-1133">Transmembrane helix</keyword>
<dbReference type="Gene3D" id="1.10.287.1260">
    <property type="match status" value="1"/>
</dbReference>
<keyword evidence="6 7" id="KW-0472">Membrane</keyword>
<dbReference type="GO" id="GO:0005886">
    <property type="term" value="C:plasma membrane"/>
    <property type="evidence" value="ECO:0007669"/>
    <property type="project" value="UniProtKB-SubCell"/>
</dbReference>
<organism evidence="10">
    <name type="scientific">freshwater metagenome</name>
    <dbReference type="NCBI Taxonomy" id="449393"/>
    <lineage>
        <taxon>unclassified sequences</taxon>
        <taxon>metagenomes</taxon>
        <taxon>ecological metagenomes</taxon>
    </lineage>
</organism>
<protein>
    <submittedName>
        <fullName evidence="10">Unannotated protein</fullName>
    </submittedName>
</protein>